<evidence type="ECO:0000259" key="4">
    <source>
        <dbReference type="Pfam" id="PF00135"/>
    </source>
</evidence>
<keyword evidence="6" id="KW-1185">Reference proteome</keyword>
<reference evidence="5 6" key="1">
    <citation type="journal article" date="2016" name="Nat. Commun.">
        <title>Ectomycorrhizal ecology is imprinted in the genome of the dominant symbiotic fungus Cenococcum geophilum.</title>
        <authorList>
            <consortium name="DOE Joint Genome Institute"/>
            <person name="Peter M."/>
            <person name="Kohler A."/>
            <person name="Ohm R.A."/>
            <person name="Kuo A."/>
            <person name="Krutzmann J."/>
            <person name="Morin E."/>
            <person name="Arend M."/>
            <person name="Barry K.W."/>
            <person name="Binder M."/>
            <person name="Choi C."/>
            <person name="Clum A."/>
            <person name="Copeland A."/>
            <person name="Grisel N."/>
            <person name="Haridas S."/>
            <person name="Kipfer T."/>
            <person name="LaButti K."/>
            <person name="Lindquist E."/>
            <person name="Lipzen A."/>
            <person name="Maire R."/>
            <person name="Meier B."/>
            <person name="Mihaltcheva S."/>
            <person name="Molinier V."/>
            <person name="Murat C."/>
            <person name="Poggeler S."/>
            <person name="Quandt C.A."/>
            <person name="Sperisen C."/>
            <person name="Tritt A."/>
            <person name="Tisserant E."/>
            <person name="Crous P.W."/>
            <person name="Henrissat B."/>
            <person name="Nehls U."/>
            <person name="Egli S."/>
            <person name="Spatafora J.W."/>
            <person name="Grigoriev I.V."/>
            <person name="Martin F.M."/>
        </authorList>
    </citation>
    <scope>NUCLEOTIDE SEQUENCE [LARGE SCALE GENOMIC DNA]</scope>
    <source>
        <strain evidence="5 6">CBS 207.34</strain>
    </source>
</reference>
<protein>
    <recommendedName>
        <fullName evidence="3">Carboxylic ester hydrolase</fullName>
        <ecNumber evidence="3">3.1.1.-</ecNumber>
    </recommendedName>
</protein>
<evidence type="ECO:0000313" key="5">
    <source>
        <dbReference type="EMBL" id="OCL08027.1"/>
    </source>
</evidence>
<dbReference type="GO" id="GO:0016787">
    <property type="term" value="F:hydrolase activity"/>
    <property type="evidence" value="ECO:0007669"/>
    <property type="project" value="UniProtKB-KW"/>
</dbReference>
<dbReference type="AlphaFoldDB" id="A0A8E2JSR0"/>
<dbReference type="EMBL" id="KV749727">
    <property type="protein sequence ID" value="OCL08027.1"/>
    <property type="molecule type" value="Genomic_DNA"/>
</dbReference>
<organism evidence="5 6">
    <name type="scientific">Glonium stellatum</name>
    <dbReference type="NCBI Taxonomy" id="574774"/>
    <lineage>
        <taxon>Eukaryota</taxon>
        <taxon>Fungi</taxon>
        <taxon>Dikarya</taxon>
        <taxon>Ascomycota</taxon>
        <taxon>Pezizomycotina</taxon>
        <taxon>Dothideomycetes</taxon>
        <taxon>Pleosporomycetidae</taxon>
        <taxon>Gloniales</taxon>
        <taxon>Gloniaceae</taxon>
        <taxon>Glonium</taxon>
    </lineage>
</organism>
<dbReference type="InterPro" id="IPR029058">
    <property type="entry name" value="AB_hydrolase_fold"/>
</dbReference>
<dbReference type="InterPro" id="IPR050309">
    <property type="entry name" value="Type-B_Carboxylest/Lipase"/>
</dbReference>
<evidence type="ECO:0000256" key="3">
    <source>
        <dbReference type="RuleBase" id="RU361235"/>
    </source>
</evidence>
<dbReference type="PROSITE" id="PS00122">
    <property type="entry name" value="CARBOXYLESTERASE_B_1"/>
    <property type="match status" value="1"/>
</dbReference>
<name>A0A8E2JSR0_9PEZI</name>
<feature type="domain" description="Carboxylesterase type B" evidence="4">
    <location>
        <begin position="9"/>
        <end position="474"/>
    </location>
</feature>
<dbReference type="InterPro" id="IPR019826">
    <property type="entry name" value="Carboxylesterase_B_AS"/>
</dbReference>
<proteinExistence type="inferred from homology"/>
<sequence>MTSAINHPEFGEVRGKQGDGVMQFLGIQYATLDDRLAVPQMRMEYGSEGIDATQLGPRVVSPDGCEFELNTIIQQTLDLPTSFPMSELEGLHLNITVPSPQSQKKLPVLVFIHGGGFMTGANAWPQYDFTRLVKLSAETSNPVIGIGINYRLWVSGNLTSQELRNAGYPGNNSLRDQQTALKWIKTYILGFGGDPNNVTVFGESAGAISTVSHLYSTEPLFKRCISVSGTPLMLAPLPASATDIGYDMVIKSLGLDLVSAAERITKLLTIPAEELIAKVPQTVPMMPFTDGNIIPGPPTFEIVSSASEHNDLPTPGRKWCESLMIGDCQFDGQIFSLMLLSHRKKDIAKAFCTSINNSFSSEPSVAQAIFQSYNIEPATPDEPAMMSIIQFGTDINYFAPAVAYAEGWPGTAYYYQFNEPNPWDGPFKGYATHALDVAYLFQNFNEKLTAEQQAVAKAFAEDVVRFANGEAPWKAFTKKEGGTRVYGPSSIQTAAIVQDKGVGKTRKDTVYSLAEKVGLDGLGAAWVAFIQGR</sequence>
<dbReference type="Pfam" id="PF00135">
    <property type="entry name" value="COesterase"/>
    <property type="match status" value="1"/>
</dbReference>
<evidence type="ECO:0000313" key="6">
    <source>
        <dbReference type="Proteomes" id="UP000250140"/>
    </source>
</evidence>
<dbReference type="InterPro" id="IPR002018">
    <property type="entry name" value="CarbesteraseB"/>
</dbReference>
<keyword evidence="2 3" id="KW-0378">Hydrolase</keyword>
<accession>A0A8E2JSR0</accession>
<dbReference type="SUPFAM" id="SSF53474">
    <property type="entry name" value="alpha/beta-Hydrolases"/>
    <property type="match status" value="1"/>
</dbReference>
<dbReference type="Proteomes" id="UP000250140">
    <property type="component" value="Unassembled WGS sequence"/>
</dbReference>
<dbReference type="Gene3D" id="3.40.50.1820">
    <property type="entry name" value="alpha/beta hydrolase"/>
    <property type="match status" value="1"/>
</dbReference>
<dbReference type="PANTHER" id="PTHR11559">
    <property type="entry name" value="CARBOXYLESTERASE"/>
    <property type="match status" value="1"/>
</dbReference>
<evidence type="ECO:0000256" key="1">
    <source>
        <dbReference type="ARBA" id="ARBA00005964"/>
    </source>
</evidence>
<dbReference type="OrthoDB" id="3200163at2759"/>
<dbReference type="EC" id="3.1.1.-" evidence="3"/>
<comment type="similarity">
    <text evidence="1 3">Belongs to the type-B carboxylesterase/lipase family.</text>
</comment>
<gene>
    <name evidence="5" type="ORF">AOQ84DRAFT_389132</name>
</gene>
<evidence type="ECO:0000256" key="2">
    <source>
        <dbReference type="ARBA" id="ARBA00022801"/>
    </source>
</evidence>